<dbReference type="PANTHER" id="PTHR23419">
    <property type="entry name" value="DIVALENT CATION TOLERANCE CUTA-RELATED"/>
    <property type="match status" value="1"/>
</dbReference>
<dbReference type="InterPro" id="IPR004323">
    <property type="entry name" value="Ion_tolerance_CutA"/>
</dbReference>
<protein>
    <submittedName>
        <fullName evidence="2">Divalent cation tolerance-related protein</fullName>
    </submittedName>
</protein>
<sequence length="145" mass="17321">VNYVNFIFCKIQSYLIRLSIASKCNLKNFESLPYALNEYSMEFPVIIFTAFKDENETNLILESLLRKKLIACAQKIQRVESTYVWNGKIENEEEIQVKMTTFNRCVPSIENIITKMHSYSFYQFIAVRLEYVNEKYIEWMRQVIN</sequence>
<evidence type="ECO:0000313" key="2">
    <source>
        <dbReference type="EMBL" id="ELQ76536.1"/>
    </source>
</evidence>
<dbReference type="EMBL" id="JH993841">
    <property type="protein sequence ID" value="ELQ76536.1"/>
    <property type="molecule type" value="Genomic_DNA"/>
</dbReference>
<dbReference type="InterPro" id="IPR011322">
    <property type="entry name" value="N-reg_PII-like_a/b"/>
</dbReference>
<dbReference type="GO" id="GO:0005507">
    <property type="term" value="F:copper ion binding"/>
    <property type="evidence" value="ECO:0007669"/>
    <property type="project" value="TreeGrafter"/>
</dbReference>
<dbReference type="HOGENOM" id="CLU_098807_2_0_1"/>
<reference evidence="2 3" key="1">
    <citation type="journal article" date="2012" name="PLoS Pathog.">
        <title>The genome of the obligate intracellular parasite Trachipleistophora hominis: new insights into microsporidian genome dynamics and reductive evolution.</title>
        <authorList>
            <person name="Heinz E."/>
            <person name="Williams T.A."/>
            <person name="Nakjang S."/>
            <person name="Noel C.J."/>
            <person name="Swan D.C."/>
            <person name="Goldberg A.V."/>
            <person name="Harris S.R."/>
            <person name="Weinmaier T."/>
            <person name="Markert S."/>
            <person name="Becher D."/>
            <person name="Bernhardt J."/>
            <person name="Dagan T."/>
            <person name="Hacker C."/>
            <person name="Lucocq J.M."/>
            <person name="Schweder T."/>
            <person name="Rattei T."/>
            <person name="Hall N."/>
            <person name="Hirt R.P."/>
            <person name="Embley T.M."/>
        </authorList>
    </citation>
    <scope>NUCLEOTIDE SEQUENCE [LARGE SCALE GENOMIC DNA]</scope>
</reference>
<dbReference type="OMA" id="MEMHLAS"/>
<dbReference type="AlphaFoldDB" id="L7JZR3"/>
<gene>
    <name evidence="2" type="ORF">THOM_0479</name>
</gene>
<dbReference type="OrthoDB" id="2017693at2759"/>
<dbReference type="InterPro" id="IPR015867">
    <property type="entry name" value="N-reg_PII/ATP_PRibTrfase_C"/>
</dbReference>
<accession>L7JZR3</accession>
<comment type="similarity">
    <text evidence="1">Belongs to the CutA family.</text>
</comment>
<keyword evidence="3" id="KW-1185">Reference proteome</keyword>
<dbReference type="Proteomes" id="UP000011185">
    <property type="component" value="Unassembled WGS sequence"/>
</dbReference>
<dbReference type="SUPFAM" id="SSF54913">
    <property type="entry name" value="GlnB-like"/>
    <property type="match status" value="1"/>
</dbReference>
<dbReference type="VEuPathDB" id="MicrosporidiaDB:THOM_0479"/>
<dbReference type="PANTHER" id="PTHR23419:SF8">
    <property type="entry name" value="FI09726P"/>
    <property type="match status" value="1"/>
</dbReference>
<proteinExistence type="inferred from homology"/>
<dbReference type="Gene3D" id="3.30.70.120">
    <property type="match status" value="1"/>
</dbReference>
<feature type="non-terminal residue" evidence="2">
    <location>
        <position position="1"/>
    </location>
</feature>
<organism evidence="2 3">
    <name type="scientific">Trachipleistophora hominis</name>
    <name type="common">Microsporidian parasite</name>
    <dbReference type="NCBI Taxonomy" id="72359"/>
    <lineage>
        <taxon>Eukaryota</taxon>
        <taxon>Fungi</taxon>
        <taxon>Fungi incertae sedis</taxon>
        <taxon>Microsporidia</taxon>
        <taxon>Pleistophoridae</taxon>
        <taxon>Trachipleistophora</taxon>
    </lineage>
</organism>
<dbReference type="InParanoid" id="L7JZR3"/>
<dbReference type="GO" id="GO:0010038">
    <property type="term" value="P:response to metal ion"/>
    <property type="evidence" value="ECO:0007669"/>
    <property type="project" value="InterPro"/>
</dbReference>
<evidence type="ECO:0000256" key="1">
    <source>
        <dbReference type="ARBA" id="ARBA00010169"/>
    </source>
</evidence>
<name>L7JZR3_TRAHO</name>
<dbReference type="Pfam" id="PF03091">
    <property type="entry name" value="CutA1"/>
    <property type="match status" value="1"/>
</dbReference>
<evidence type="ECO:0000313" key="3">
    <source>
        <dbReference type="Proteomes" id="UP000011185"/>
    </source>
</evidence>